<dbReference type="EMBL" id="JAIWQS010000005">
    <property type="protein sequence ID" value="KAJ8765827.1"/>
    <property type="molecule type" value="Genomic_DNA"/>
</dbReference>
<dbReference type="Proteomes" id="UP001159364">
    <property type="component" value="Linkage Group LG05"/>
</dbReference>
<evidence type="ECO:0000313" key="2">
    <source>
        <dbReference type="Proteomes" id="UP001159364"/>
    </source>
</evidence>
<comment type="caution">
    <text evidence="1">The sequence shown here is derived from an EMBL/GenBank/DDBJ whole genome shotgun (WGS) entry which is preliminary data.</text>
</comment>
<dbReference type="AlphaFoldDB" id="A0AAV8TG95"/>
<evidence type="ECO:0000313" key="1">
    <source>
        <dbReference type="EMBL" id="KAJ8765827.1"/>
    </source>
</evidence>
<protein>
    <submittedName>
        <fullName evidence="1">Uncharacterized protein</fullName>
    </submittedName>
</protein>
<name>A0AAV8TG95_9ROSI</name>
<reference evidence="1 2" key="1">
    <citation type="submission" date="2021-09" db="EMBL/GenBank/DDBJ databases">
        <title>Genomic insights and catalytic innovation underlie evolution of tropane alkaloids biosynthesis.</title>
        <authorList>
            <person name="Wang Y.-J."/>
            <person name="Tian T."/>
            <person name="Huang J.-P."/>
            <person name="Huang S.-X."/>
        </authorList>
    </citation>
    <scope>NUCLEOTIDE SEQUENCE [LARGE SCALE GENOMIC DNA]</scope>
    <source>
        <strain evidence="1">KIB-2018</strain>
        <tissue evidence="1">Leaf</tissue>
    </source>
</reference>
<sequence>MNHGLILNILPYMSDVAIALTDTAGIEKSQSVACLIYMMKKFELMPLPTSYPLVDELLATLFWWERSIRGRFHIPFIFHWKQKKQKRH</sequence>
<gene>
    <name evidence="1" type="ORF">K2173_015743</name>
</gene>
<organism evidence="1 2">
    <name type="scientific">Erythroxylum novogranatense</name>
    <dbReference type="NCBI Taxonomy" id="1862640"/>
    <lineage>
        <taxon>Eukaryota</taxon>
        <taxon>Viridiplantae</taxon>
        <taxon>Streptophyta</taxon>
        <taxon>Embryophyta</taxon>
        <taxon>Tracheophyta</taxon>
        <taxon>Spermatophyta</taxon>
        <taxon>Magnoliopsida</taxon>
        <taxon>eudicotyledons</taxon>
        <taxon>Gunneridae</taxon>
        <taxon>Pentapetalae</taxon>
        <taxon>rosids</taxon>
        <taxon>fabids</taxon>
        <taxon>Malpighiales</taxon>
        <taxon>Erythroxylaceae</taxon>
        <taxon>Erythroxylum</taxon>
    </lineage>
</organism>
<keyword evidence="2" id="KW-1185">Reference proteome</keyword>
<proteinExistence type="predicted"/>
<accession>A0AAV8TG95</accession>